<comment type="similarity">
    <text evidence="1 4">Belongs to the bacterial ribosomal protein bL19 family.</text>
</comment>
<keyword evidence="3 4" id="KW-0687">Ribonucleoprotein</keyword>
<evidence type="ECO:0000256" key="5">
    <source>
        <dbReference type="SAM" id="MobiDB-lite"/>
    </source>
</evidence>
<dbReference type="InterPro" id="IPR038657">
    <property type="entry name" value="Ribosomal_bL19_sf"/>
</dbReference>
<evidence type="ECO:0000256" key="2">
    <source>
        <dbReference type="ARBA" id="ARBA00022980"/>
    </source>
</evidence>
<dbReference type="PIRSF" id="PIRSF002191">
    <property type="entry name" value="Ribosomal_L19"/>
    <property type="match status" value="1"/>
</dbReference>
<dbReference type="InterPro" id="IPR018257">
    <property type="entry name" value="Ribosomal_bL19_CS"/>
</dbReference>
<proteinExistence type="inferred from homology"/>
<gene>
    <name evidence="6" type="primary">rplS</name>
    <name evidence="6" type="ORF">ENX07_06075</name>
</gene>
<feature type="compositionally biased region" description="Basic and acidic residues" evidence="5">
    <location>
        <begin position="107"/>
        <end position="132"/>
    </location>
</feature>
<dbReference type="Pfam" id="PF01245">
    <property type="entry name" value="Ribosomal_L19"/>
    <property type="match status" value="1"/>
</dbReference>
<comment type="function">
    <text evidence="4">This protein is located at the 30S-50S ribosomal subunit interface and may play a role in the structure and function of the aminoacyl-tRNA binding site.</text>
</comment>
<keyword evidence="2 6" id="KW-0689">Ribosomal protein</keyword>
<dbReference type="AlphaFoldDB" id="A0A7C3Z3K6"/>
<dbReference type="PRINTS" id="PR00061">
    <property type="entry name" value="RIBOSOMALL19"/>
</dbReference>
<dbReference type="PANTHER" id="PTHR15680:SF9">
    <property type="entry name" value="LARGE RIBOSOMAL SUBUNIT PROTEIN BL19M"/>
    <property type="match status" value="1"/>
</dbReference>
<accession>A0A7C3Z3K6</accession>
<protein>
    <recommendedName>
        <fullName evidence="4">50S ribosomal protein L19</fullName>
    </recommendedName>
</protein>
<name>A0A7C3Z3K6_UNCW3</name>
<evidence type="ECO:0000256" key="1">
    <source>
        <dbReference type="ARBA" id="ARBA00005781"/>
    </source>
</evidence>
<dbReference type="NCBIfam" id="TIGR01024">
    <property type="entry name" value="rplS_bact"/>
    <property type="match status" value="1"/>
</dbReference>
<reference evidence="6" key="1">
    <citation type="journal article" date="2020" name="mSystems">
        <title>Genome- and Community-Level Interaction Insights into Carbon Utilization and Element Cycling Functions of Hydrothermarchaeota in Hydrothermal Sediment.</title>
        <authorList>
            <person name="Zhou Z."/>
            <person name="Liu Y."/>
            <person name="Xu W."/>
            <person name="Pan J."/>
            <person name="Luo Z.H."/>
            <person name="Li M."/>
        </authorList>
    </citation>
    <scope>NUCLEOTIDE SEQUENCE [LARGE SCALE GENOMIC DNA]</scope>
    <source>
        <strain evidence="6">SpSt-906</strain>
    </source>
</reference>
<organism evidence="6">
    <name type="scientific">candidate division WOR-3 bacterium</name>
    <dbReference type="NCBI Taxonomy" id="2052148"/>
    <lineage>
        <taxon>Bacteria</taxon>
        <taxon>Bacteria division WOR-3</taxon>
    </lineage>
</organism>
<dbReference type="GO" id="GO:0022625">
    <property type="term" value="C:cytosolic large ribosomal subunit"/>
    <property type="evidence" value="ECO:0007669"/>
    <property type="project" value="TreeGrafter"/>
</dbReference>
<evidence type="ECO:0000256" key="4">
    <source>
        <dbReference type="RuleBase" id="RU000559"/>
    </source>
</evidence>
<dbReference type="EMBL" id="DTMQ01000040">
    <property type="protein sequence ID" value="HGE99618.1"/>
    <property type="molecule type" value="Genomic_DNA"/>
</dbReference>
<dbReference type="PROSITE" id="PS01015">
    <property type="entry name" value="RIBOSOMAL_L19"/>
    <property type="match status" value="1"/>
</dbReference>
<dbReference type="GO" id="GO:0006412">
    <property type="term" value="P:translation"/>
    <property type="evidence" value="ECO:0007669"/>
    <property type="project" value="InterPro"/>
</dbReference>
<dbReference type="InterPro" id="IPR001857">
    <property type="entry name" value="Ribosomal_bL19"/>
</dbReference>
<evidence type="ECO:0000256" key="3">
    <source>
        <dbReference type="ARBA" id="ARBA00023274"/>
    </source>
</evidence>
<dbReference type="GO" id="GO:0003735">
    <property type="term" value="F:structural constituent of ribosome"/>
    <property type="evidence" value="ECO:0007669"/>
    <property type="project" value="InterPro"/>
</dbReference>
<comment type="caution">
    <text evidence="6">The sequence shown here is derived from an EMBL/GenBank/DDBJ whole genome shotgun (WGS) entry which is preliminary data.</text>
</comment>
<feature type="region of interest" description="Disordered" evidence="5">
    <location>
        <begin position="100"/>
        <end position="132"/>
    </location>
</feature>
<evidence type="ECO:0000313" key="6">
    <source>
        <dbReference type="EMBL" id="HGE99618.1"/>
    </source>
</evidence>
<dbReference type="SUPFAM" id="SSF50104">
    <property type="entry name" value="Translation proteins SH3-like domain"/>
    <property type="match status" value="1"/>
</dbReference>
<dbReference type="InterPro" id="IPR008991">
    <property type="entry name" value="Translation_prot_SH3-like_sf"/>
</dbReference>
<sequence>MKVDFKPGDIVRVHTKFREIERDKEKKKEEIRERSAVFEGTVLKVKGEGESKTFTVRRVSRGVGIERIFFLSSPLLAKVEVKKRGKVRRAKLYYLREKKGKAGKIKVQKETALPKEETEPELEKKNAETGGD</sequence>
<dbReference type="Gene3D" id="2.30.30.790">
    <property type="match status" value="1"/>
</dbReference>
<dbReference type="PANTHER" id="PTHR15680">
    <property type="entry name" value="RIBOSOMAL PROTEIN L19"/>
    <property type="match status" value="1"/>
</dbReference>